<comment type="caution">
    <text evidence="1">The sequence shown here is derived from an EMBL/GenBank/DDBJ whole genome shotgun (WGS) entry which is preliminary data.</text>
</comment>
<accession>A0A4R7RZT2</accession>
<gene>
    <name evidence="1" type="ORF">EI77_02515</name>
</gene>
<evidence type="ECO:0000313" key="2">
    <source>
        <dbReference type="Proteomes" id="UP000295662"/>
    </source>
</evidence>
<dbReference type="AlphaFoldDB" id="A0A4R7RZT2"/>
<dbReference type="Proteomes" id="UP000295662">
    <property type="component" value="Unassembled WGS sequence"/>
</dbReference>
<protein>
    <submittedName>
        <fullName evidence="1">Uncharacterized protein</fullName>
    </submittedName>
</protein>
<dbReference type="EMBL" id="SOCA01000003">
    <property type="protein sequence ID" value="TDU71391.1"/>
    <property type="molecule type" value="Genomic_DNA"/>
</dbReference>
<reference evidence="1 2" key="1">
    <citation type="submission" date="2019-03" db="EMBL/GenBank/DDBJ databases">
        <title>Genomic Encyclopedia of Archaeal and Bacterial Type Strains, Phase II (KMG-II): from individual species to whole genera.</title>
        <authorList>
            <person name="Goeker M."/>
        </authorList>
    </citation>
    <scope>NUCLEOTIDE SEQUENCE [LARGE SCALE GENOMIC DNA]</scope>
    <source>
        <strain evidence="1 2">ATCC 25309</strain>
    </source>
</reference>
<sequence>MSAKSTRPYGIAKELAFYGHIYSLPGIIHYRVYWNLRNFTK</sequence>
<name>A0A4R7RZT2_9BACT</name>
<keyword evidence="2" id="KW-1185">Reference proteome</keyword>
<evidence type="ECO:0000313" key="1">
    <source>
        <dbReference type="EMBL" id="TDU71391.1"/>
    </source>
</evidence>
<proteinExistence type="predicted"/>
<organism evidence="1 2">
    <name type="scientific">Prosthecobacter fusiformis</name>
    <dbReference type="NCBI Taxonomy" id="48464"/>
    <lineage>
        <taxon>Bacteria</taxon>
        <taxon>Pseudomonadati</taxon>
        <taxon>Verrucomicrobiota</taxon>
        <taxon>Verrucomicrobiia</taxon>
        <taxon>Verrucomicrobiales</taxon>
        <taxon>Verrucomicrobiaceae</taxon>
        <taxon>Prosthecobacter</taxon>
    </lineage>
</organism>